<dbReference type="InterPro" id="IPR011057">
    <property type="entry name" value="Mss4-like_sf"/>
</dbReference>
<feature type="domain" description="CENP-V/GFA" evidence="9">
    <location>
        <begin position="372"/>
        <end position="481"/>
    </location>
</feature>
<dbReference type="Gene3D" id="3.90.1590.10">
    <property type="entry name" value="glutathione-dependent formaldehyde- activating enzyme (gfa)"/>
    <property type="match status" value="1"/>
</dbReference>
<dbReference type="GO" id="GO:0046872">
    <property type="term" value="F:metal ion binding"/>
    <property type="evidence" value="ECO:0007669"/>
    <property type="project" value="UniProtKB-KW"/>
</dbReference>
<dbReference type="GO" id="GO:0008757">
    <property type="term" value="F:S-adenosylmethionine-dependent methyltransferase activity"/>
    <property type="evidence" value="ECO:0007669"/>
    <property type="project" value="InterPro"/>
</dbReference>
<dbReference type="EMBL" id="JADPRT010000013">
    <property type="protein sequence ID" value="MBF9071849.1"/>
    <property type="molecule type" value="Genomic_DNA"/>
</dbReference>
<evidence type="ECO:0000256" key="3">
    <source>
        <dbReference type="ARBA" id="ARBA00022679"/>
    </source>
</evidence>
<comment type="similarity">
    <text evidence="1">Belongs to the Gfa family.</text>
</comment>
<dbReference type="PROSITE" id="PS51462">
    <property type="entry name" value="NUDIX"/>
    <property type="match status" value="1"/>
</dbReference>
<keyword evidence="3" id="KW-0808">Transferase</keyword>
<evidence type="ECO:0000259" key="8">
    <source>
        <dbReference type="PROSITE" id="PS51462"/>
    </source>
</evidence>
<gene>
    <name evidence="10" type="ORF">I2501_27880</name>
</gene>
<dbReference type="SUPFAM" id="SSF51316">
    <property type="entry name" value="Mss4-like"/>
    <property type="match status" value="1"/>
</dbReference>
<accession>A0A931B673</accession>
<evidence type="ECO:0000256" key="4">
    <source>
        <dbReference type="ARBA" id="ARBA00022691"/>
    </source>
</evidence>
<dbReference type="PROSITE" id="PS51891">
    <property type="entry name" value="CENP_V_GFA"/>
    <property type="match status" value="1"/>
</dbReference>
<evidence type="ECO:0000256" key="2">
    <source>
        <dbReference type="ARBA" id="ARBA00022603"/>
    </source>
</evidence>
<name>A0A931B673_9ACTN</name>
<reference evidence="10" key="1">
    <citation type="submission" date="2020-11" db="EMBL/GenBank/DDBJ databases">
        <title>Isolation and identification of active actinomycetes.</title>
        <authorList>
            <person name="Yu B."/>
        </authorList>
    </citation>
    <scope>NUCLEOTIDE SEQUENCE</scope>
    <source>
        <strain evidence="10">NEAU-YB345</strain>
    </source>
</reference>
<dbReference type="AlphaFoldDB" id="A0A931B673"/>
<evidence type="ECO:0000256" key="5">
    <source>
        <dbReference type="ARBA" id="ARBA00022723"/>
    </source>
</evidence>
<protein>
    <submittedName>
        <fullName evidence="10">Methyltransferase domain-containing protein</fullName>
    </submittedName>
</protein>
<dbReference type="Gene3D" id="3.90.79.10">
    <property type="entry name" value="Nucleoside Triphosphate Pyrophosphohydrolase"/>
    <property type="match status" value="1"/>
</dbReference>
<keyword evidence="11" id="KW-1185">Reference proteome</keyword>
<dbReference type="PANTHER" id="PTHR43464:SF19">
    <property type="entry name" value="UBIQUINONE BIOSYNTHESIS O-METHYLTRANSFERASE, MITOCHONDRIAL"/>
    <property type="match status" value="1"/>
</dbReference>
<dbReference type="PANTHER" id="PTHR43464">
    <property type="entry name" value="METHYLTRANSFERASE"/>
    <property type="match status" value="1"/>
</dbReference>
<dbReference type="Proteomes" id="UP000657385">
    <property type="component" value="Unassembled WGS sequence"/>
</dbReference>
<evidence type="ECO:0000256" key="1">
    <source>
        <dbReference type="ARBA" id="ARBA00005495"/>
    </source>
</evidence>
<dbReference type="Gene3D" id="3.40.50.150">
    <property type="entry name" value="Vaccinia Virus protein VP39"/>
    <property type="match status" value="1"/>
</dbReference>
<proteinExistence type="inferred from homology"/>
<dbReference type="SUPFAM" id="SSF55811">
    <property type="entry name" value="Nudix"/>
    <property type="match status" value="1"/>
</dbReference>
<keyword evidence="2 10" id="KW-0489">Methyltransferase</keyword>
<keyword evidence="4" id="KW-0949">S-adenosyl-L-methionine</keyword>
<dbReference type="Pfam" id="PF04828">
    <property type="entry name" value="GFA"/>
    <property type="match status" value="1"/>
</dbReference>
<evidence type="ECO:0000259" key="9">
    <source>
        <dbReference type="PROSITE" id="PS51891"/>
    </source>
</evidence>
<dbReference type="InterPro" id="IPR006913">
    <property type="entry name" value="CENP-V/GFA"/>
</dbReference>
<dbReference type="RefSeq" id="WP_196197007.1">
    <property type="nucleotide sequence ID" value="NZ_JADPRT010000013.1"/>
</dbReference>
<dbReference type="Pfam" id="PF08241">
    <property type="entry name" value="Methyltransf_11"/>
    <property type="match status" value="1"/>
</dbReference>
<dbReference type="GO" id="GO:0016846">
    <property type="term" value="F:carbon-sulfur lyase activity"/>
    <property type="evidence" value="ECO:0007669"/>
    <property type="project" value="InterPro"/>
</dbReference>
<dbReference type="GO" id="GO:0016787">
    <property type="term" value="F:hydrolase activity"/>
    <property type="evidence" value="ECO:0007669"/>
    <property type="project" value="UniProtKB-KW"/>
</dbReference>
<dbReference type="InterPro" id="IPR015797">
    <property type="entry name" value="NUDIX_hydrolase-like_dom_sf"/>
</dbReference>
<evidence type="ECO:0000313" key="11">
    <source>
        <dbReference type="Proteomes" id="UP000657385"/>
    </source>
</evidence>
<dbReference type="InterPro" id="IPR029063">
    <property type="entry name" value="SAM-dependent_MTases_sf"/>
</dbReference>
<evidence type="ECO:0000256" key="7">
    <source>
        <dbReference type="ARBA" id="ARBA00022833"/>
    </source>
</evidence>
<keyword evidence="6" id="KW-0378">Hydrolase</keyword>
<dbReference type="InterPro" id="IPR000086">
    <property type="entry name" value="NUDIX_hydrolase_dom"/>
</dbReference>
<organism evidence="10 11">
    <name type="scientific">Streptacidiphilus fuscans</name>
    <dbReference type="NCBI Taxonomy" id="2789292"/>
    <lineage>
        <taxon>Bacteria</taxon>
        <taxon>Bacillati</taxon>
        <taxon>Actinomycetota</taxon>
        <taxon>Actinomycetes</taxon>
        <taxon>Kitasatosporales</taxon>
        <taxon>Streptomycetaceae</taxon>
        <taxon>Streptacidiphilus</taxon>
    </lineage>
</organism>
<keyword evidence="5" id="KW-0479">Metal-binding</keyword>
<evidence type="ECO:0000313" key="10">
    <source>
        <dbReference type="EMBL" id="MBF9071849.1"/>
    </source>
</evidence>
<dbReference type="Pfam" id="PF00293">
    <property type="entry name" value="NUDIX"/>
    <property type="match status" value="1"/>
</dbReference>
<evidence type="ECO:0000256" key="6">
    <source>
        <dbReference type="ARBA" id="ARBA00022801"/>
    </source>
</evidence>
<dbReference type="PROSITE" id="PS00893">
    <property type="entry name" value="NUDIX_BOX"/>
    <property type="match status" value="1"/>
</dbReference>
<dbReference type="GO" id="GO:0032259">
    <property type="term" value="P:methylation"/>
    <property type="evidence" value="ECO:0007669"/>
    <property type="project" value="UniProtKB-KW"/>
</dbReference>
<sequence>MTTITTKRDNWNATYGEGNPFTPLREEERRLLDRCLPRLGGGMALDIGSGTGELTRHLAGLGWTTTGVDLSRTAVEHARNAAAQDGVHVCYRCLDVDRDGFDAFPRAAFDLITCRLTAAFLDRQRFLALVRHLLRPGGTLVVTTPTAARTPVERRHVALDEEQITELAAAFAAVERLEAGDLAVLLLRDPLPSHAAREKLVPAANSLFGVGIVIHDTVTNSVLLGTSARFPGLLEAIGGKPHPGEHLTVTAAREVEEETGLLVAPSDVQLLAMVVDERGELPRATVVAYVNRFTGTPLAREPHLIDSWAWHPIGPLPAPLFQPSLDVLASAFPHAFQSANAAHVYPLTSRAALMQTARQDPQAYPPAGPASREGGCQCGRLRYRATGIPDWPHSCSCRHCRSLSGATEMTWVSFELAEFSWTGPGGEPAWHYTWPDSRRGHCSDCGSQVCALDDGATSIAVTLTSLDDPNELVPVHQGFRDDALLWREPVPTVSEA</sequence>
<dbReference type="InterPro" id="IPR020084">
    <property type="entry name" value="NUDIX_hydrolase_CS"/>
</dbReference>
<comment type="caution">
    <text evidence="10">The sequence shown here is derived from an EMBL/GenBank/DDBJ whole genome shotgun (WGS) entry which is preliminary data.</text>
</comment>
<dbReference type="InterPro" id="IPR013216">
    <property type="entry name" value="Methyltransf_11"/>
</dbReference>
<dbReference type="SUPFAM" id="SSF53335">
    <property type="entry name" value="S-adenosyl-L-methionine-dependent methyltransferases"/>
    <property type="match status" value="1"/>
</dbReference>
<dbReference type="CDD" id="cd02440">
    <property type="entry name" value="AdoMet_MTases"/>
    <property type="match status" value="1"/>
</dbReference>
<feature type="domain" description="Nudix hydrolase" evidence="8">
    <location>
        <begin position="205"/>
        <end position="334"/>
    </location>
</feature>
<keyword evidence="7" id="KW-0862">Zinc</keyword>